<gene>
    <name evidence="1" type="ORF">K8V01_12400</name>
</gene>
<proteinExistence type="predicted"/>
<dbReference type="AlphaFoldDB" id="A0A921MPH5"/>
<accession>A0A921MPH5</accession>
<dbReference type="EMBL" id="DYUC01000126">
    <property type="protein sequence ID" value="HJG87797.1"/>
    <property type="molecule type" value="Genomic_DNA"/>
</dbReference>
<dbReference type="Gene3D" id="1.10.1220.10">
    <property type="entry name" value="Met repressor-like"/>
    <property type="match status" value="1"/>
</dbReference>
<reference evidence="1" key="1">
    <citation type="journal article" date="2021" name="PeerJ">
        <title>Extensive microbial diversity within the chicken gut microbiome revealed by metagenomics and culture.</title>
        <authorList>
            <person name="Gilroy R."/>
            <person name="Ravi A."/>
            <person name="Getino M."/>
            <person name="Pursley I."/>
            <person name="Horton D.L."/>
            <person name="Alikhan N.F."/>
            <person name="Baker D."/>
            <person name="Gharbi K."/>
            <person name="Hall N."/>
            <person name="Watson M."/>
            <person name="Adriaenssens E.M."/>
            <person name="Foster-Nyarko E."/>
            <person name="Jarju S."/>
            <person name="Secka A."/>
            <person name="Antonio M."/>
            <person name="Oren A."/>
            <person name="Chaudhuri R.R."/>
            <person name="La Ragione R."/>
            <person name="Hildebrand F."/>
            <person name="Pallen M.J."/>
        </authorList>
    </citation>
    <scope>NUCLEOTIDE SEQUENCE</scope>
    <source>
        <strain evidence="1">CHK179-5677</strain>
    </source>
</reference>
<sequence length="67" mass="7394">MAAQKYTEAKKEGNRKWDAANLDRLSVAAPKGTKERWKAAAAEQGKSLNQFIVDAVEDSMDRDAPSK</sequence>
<protein>
    <submittedName>
        <fullName evidence="1">Type II toxin-antitoxin system HicB family antitoxin</fullName>
    </submittedName>
</protein>
<organism evidence="1 2">
    <name type="scientific">Pseudoflavonifractor capillosus</name>
    <dbReference type="NCBI Taxonomy" id="106588"/>
    <lineage>
        <taxon>Bacteria</taxon>
        <taxon>Bacillati</taxon>
        <taxon>Bacillota</taxon>
        <taxon>Clostridia</taxon>
        <taxon>Eubacteriales</taxon>
        <taxon>Oscillospiraceae</taxon>
        <taxon>Pseudoflavonifractor</taxon>
    </lineage>
</organism>
<dbReference type="InterPro" id="IPR010985">
    <property type="entry name" value="Ribbon_hlx_hlx"/>
</dbReference>
<dbReference type="Pfam" id="PF05534">
    <property type="entry name" value="HicB"/>
    <property type="match status" value="1"/>
</dbReference>
<dbReference type="GO" id="GO:0006355">
    <property type="term" value="P:regulation of DNA-templated transcription"/>
    <property type="evidence" value="ECO:0007669"/>
    <property type="project" value="InterPro"/>
</dbReference>
<dbReference type="InterPro" id="IPR013321">
    <property type="entry name" value="Arc_rbn_hlx_hlx"/>
</dbReference>
<comment type="caution">
    <text evidence="1">The sequence shown here is derived from an EMBL/GenBank/DDBJ whole genome shotgun (WGS) entry which is preliminary data.</text>
</comment>
<evidence type="ECO:0000313" key="2">
    <source>
        <dbReference type="Proteomes" id="UP000760668"/>
    </source>
</evidence>
<dbReference type="RefSeq" id="WP_295369724.1">
    <property type="nucleotide sequence ID" value="NZ_DYUC01000126.1"/>
</dbReference>
<dbReference type="SUPFAM" id="SSF47598">
    <property type="entry name" value="Ribbon-helix-helix"/>
    <property type="match status" value="1"/>
</dbReference>
<evidence type="ECO:0000313" key="1">
    <source>
        <dbReference type="EMBL" id="HJG87797.1"/>
    </source>
</evidence>
<dbReference type="InterPro" id="IPR008651">
    <property type="entry name" value="Uncharacterised_HicB"/>
</dbReference>
<name>A0A921MPH5_9FIRM</name>
<reference evidence="1" key="2">
    <citation type="submission" date="2021-09" db="EMBL/GenBank/DDBJ databases">
        <authorList>
            <person name="Gilroy R."/>
        </authorList>
    </citation>
    <scope>NUCLEOTIDE SEQUENCE</scope>
    <source>
        <strain evidence="1">CHK179-5677</strain>
    </source>
</reference>
<dbReference type="Proteomes" id="UP000760668">
    <property type="component" value="Unassembled WGS sequence"/>
</dbReference>